<proteinExistence type="predicted"/>
<keyword evidence="5" id="KW-0693">Viral RNA replication</keyword>
<evidence type="ECO:0000256" key="4">
    <source>
        <dbReference type="ARBA" id="ARBA00022741"/>
    </source>
</evidence>
<dbReference type="GO" id="GO:0000166">
    <property type="term" value="F:nucleotide binding"/>
    <property type="evidence" value="ECO:0007669"/>
    <property type="project" value="UniProtKB-KW"/>
</dbReference>
<organism evidence="10">
    <name type="scientific">Ousland virus</name>
    <dbReference type="NCBI Taxonomy" id="2707249"/>
    <lineage>
        <taxon>Viruses</taxon>
        <taxon>Riboviria</taxon>
    </lineage>
</organism>
<dbReference type="GO" id="GO:0039694">
    <property type="term" value="P:viral RNA genome replication"/>
    <property type="evidence" value="ECO:0007669"/>
    <property type="project" value="InterPro"/>
</dbReference>
<keyword evidence="10" id="KW-0696">RNA-directed RNA polymerase</keyword>
<dbReference type="EMBL" id="MT025146">
    <property type="protein sequence ID" value="QIS88033.1"/>
    <property type="molecule type" value="Genomic_RNA"/>
</dbReference>
<accession>A0A6H0DH44</accession>
<evidence type="ECO:0000256" key="2">
    <source>
        <dbReference type="ARBA" id="ARBA00022679"/>
    </source>
</evidence>
<evidence type="ECO:0000313" key="10">
    <source>
        <dbReference type="EMBL" id="QIS88033.1"/>
    </source>
</evidence>
<dbReference type="SUPFAM" id="SSF56672">
    <property type="entry name" value="DNA/RNA polymerases"/>
    <property type="match status" value="1"/>
</dbReference>
<feature type="binding site" evidence="8">
    <location>
        <position position="396"/>
    </location>
    <ligand>
        <name>Mg(2+)</name>
        <dbReference type="ChEBI" id="CHEBI:18420"/>
        <label>2</label>
    </ligand>
</feature>
<evidence type="ECO:0000256" key="8">
    <source>
        <dbReference type="PIRSR" id="PIRSR605093-1"/>
    </source>
</evidence>
<keyword evidence="8" id="KW-0479">Metal-binding</keyword>
<comment type="catalytic activity">
    <reaction evidence="7">
        <text>RNA(n) + a ribonucleoside 5'-triphosphate = RNA(n+1) + diphosphate</text>
        <dbReference type="Rhea" id="RHEA:21248"/>
        <dbReference type="Rhea" id="RHEA-COMP:14527"/>
        <dbReference type="Rhea" id="RHEA-COMP:17342"/>
        <dbReference type="ChEBI" id="CHEBI:33019"/>
        <dbReference type="ChEBI" id="CHEBI:61557"/>
        <dbReference type="ChEBI" id="CHEBI:140395"/>
        <dbReference type="EC" id="2.7.7.48"/>
    </reaction>
</comment>
<dbReference type="InterPro" id="IPR007096">
    <property type="entry name" value="RNA-dir_Rpol_cat_phage"/>
</dbReference>
<dbReference type="GO" id="GO:0003968">
    <property type="term" value="F:RNA-directed RNA polymerase activity"/>
    <property type="evidence" value="ECO:0007669"/>
    <property type="project" value="UniProtKB-KW"/>
</dbReference>
<dbReference type="Pfam" id="PF03431">
    <property type="entry name" value="RNA_replicase_B"/>
    <property type="match status" value="1"/>
</dbReference>
<feature type="domain" description="RdRp catalytic" evidence="9">
    <location>
        <begin position="303"/>
        <end position="428"/>
    </location>
</feature>
<evidence type="ECO:0000259" key="9">
    <source>
        <dbReference type="PROSITE" id="PS50522"/>
    </source>
</evidence>
<dbReference type="GO" id="GO:0046872">
    <property type="term" value="F:metal ion binding"/>
    <property type="evidence" value="ECO:0007669"/>
    <property type="project" value="UniProtKB-KW"/>
</dbReference>
<keyword evidence="3" id="KW-0548">Nucleotidyltransferase</keyword>
<feature type="binding site" evidence="8">
    <location>
        <position position="397"/>
    </location>
    <ligand>
        <name>Mg(2+)</name>
        <dbReference type="ChEBI" id="CHEBI:18420"/>
        <label>2</label>
    </ligand>
</feature>
<keyword evidence="2" id="KW-0808">Transferase</keyword>
<keyword evidence="8" id="KW-0460">Magnesium</keyword>
<comment type="cofactor">
    <cofactor evidence="8">
        <name>Mg(2+)</name>
        <dbReference type="ChEBI" id="CHEBI:18420"/>
    </cofactor>
    <text evidence="8">Binds 2 Mg(2+) per subunit.</text>
</comment>
<dbReference type="InterPro" id="IPR043502">
    <property type="entry name" value="DNA/RNA_pol_sf"/>
</dbReference>
<dbReference type="EC" id="2.7.7.48" evidence="1"/>
<name>A0A6H0DH44_9VIRU</name>
<dbReference type="PROSITE" id="PS50522">
    <property type="entry name" value="RDRP_PHAGE"/>
    <property type="match status" value="1"/>
</dbReference>
<evidence type="ECO:0000256" key="5">
    <source>
        <dbReference type="ARBA" id="ARBA00022953"/>
    </source>
</evidence>
<evidence type="ECO:0000256" key="3">
    <source>
        <dbReference type="ARBA" id="ARBA00022695"/>
    </source>
</evidence>
<dbReference type="InterPro" id="IPR005093">
    <property type="entry name" value="RNArep_beta"/>
</dbReference>
<feature type="binding site" evidence="8">
    <location>
        <position position="318"/>
    </location>
    <ligand>
        <name>Mg(2+)</name>
        <dbReference type="ChEBI" id="CHEBI:18420"/>
        <label>2</label>
    </ligand>
</feature>
<reference evidence="10" key="1">
    <citation type="submission" date="2020-01" db="EMBL/GenBank/DDBJ databases">
        <title>Sustained virome diversity in Antarctic penguins and their ticks: geographical connectedness and no evidence for low pathogen pressure.</title>
        <authorList>
            <person name="Wille M."/>
            <person name="Harvey E."/>
            <person name="Shi M."/>
            <person name="Gonzalez-Acuna D."/>
            <person name="Holmes E.C."/>
            <person name="Hurt A.C."/>
        </authorList>
    </citation>
    <scope>NUCLEOTIDE SEQUENCE</scope>
    <source>
        <strain evidence="10">Antarctic81</strain>
    </source>
</reference>
<keyword evidence="4" id="KW-0547">Nucleotide-binding</keyword>
<sequence>MTIGTEKADANLNVGHSCPTDSRVRTNLTSDFVGPWPPKFYRPLTRVKRDNTRAGKVDADRICAQARKCAAQMGDSLTRYPIEGPERFISQGFLKKYFDYESPIDSSALARKAETEWMVYDSALRYEFFPGIGLIRDKLHSWLKDWKPSAAVEFTPGEHELASRGQTSVEAKLARAWSCTPEAFDRFARVAFNSRYLRRSAWRQIRNKYKVTRGEIREVARKISEMNPDLNRHQVYFRVFKTGLRGVVLDTRGSRFSTVFKNLEKRRPINIEPIGNLILQRQIAIGLRAVLKQLGNDLEIGQEVHRHRISDPSVATIDFSNASDSVVLELLRYLLPNSLYARLVESRSGMVYLPTYGWYPTKKISAMGNGFTFEVMTLILLATARVLDAKATVYGDDVVISNDAAPRFIEWCEKLGFAVNRDKTFVNSKMRESCGAFWHDDYGYVTRYDFNAIEDLRDVVLHANKALNVAENAEDDTLRSLFYKYWYELKSLVPNQLQGPPSGLKLEDRYLVDPNQEHREYHEDYQIGFTRQLMVEFRTKKRSETLCDVPPYLICKIGMYLNAGRRSDDLLRGRGELRYVRRRIYHHGMLSQRQSW</sequence>
<evidence type="ECO:0000256" key="6">
    <source>
        <dbReference type="ARBA" id="ARBA00030248"/>
    </source>
</evidence>
<protein>
    <recommendedName>
        <fullName evidence="1">RNA-directed RNA polymerase</fullName>
        <ecNumber evidence="1">2.7.7.48</ecNumber>
    </recommendedName>
    <alternativeName>
        <fullName evidence="6">RNA replicase beta chain</fullName>
    </alternativeName>
</protein>
<evidence type="ECO:0000256" key="7">
    <source>
        <dbReference type="ARBA" id="ARBA00048744"/>
    </source>
</evidence>
<evidence type="ECO:0000256" key="1">
    <source>
        <dbReference type="ARBA" id="ARBA00012494"/>
    </source>
</evidence>